<proteinExistence type="predicted"/>
<comment type="caution">
    <text evidence="1">The sequence shown here is derived from an EMBL/GenBank/DDBJ whole genome shotgun (WGS) entry which is preliminary data.</text>
</comment>
<reference evidence="1 2" key="1">
    <citation type="submission" date="2015-04" db="EMBL/GenBank/DDBJ databases">
        <title>Whole genome shotgun sequence of Flavihumibacter petaseus NBRC 106054.</title>
        <authorList>
            <person name="Miyazawa S."/>
            <person name="Hosoyama A."/>
            <person name="Hashimoto M."/>
            <person name="Noguchi M."/>
            <person name="Tsuchikane K."/>
            <person name="Ohji S."/>
            <person name="Yamazoe A."/>
            <person name="Ichikawa N."/>
            <person name="Kimura A."/>
            <person name="Fujita N."/>
        </authorList>
    </citation>
    <scope>NUCLEOTIDE SEQUENCE [LARGE SCALE GENOMIC DNA]</scope>
    <source>
        <strain evidence="1 2">NBRC 106054</strain>
    </source>
</reference>
<organism evidence="1 2">
    <name type="scientific">Flavihumibacter petaseus NBRC 106054</name>
    <dbReference type="NCBI Taxonomy" id="1220578"/>
    <lineage>
        <taxon>Bacteria</taxon>
        <taxon>Pseudomonadati</taxon>
        <taxon>Bacteroidota</taxon>
        <taxon>Chitinophagia</taxon>
        <taxon>Chitinophagales</taxon>
        <taxon>Chitinophagaceae</taxon>
        <taxon>Flavihumibacter</taxon>
    </lineage>
</organism>
<evidence type="ECO:0000313" key="1">
    <source>
        <dbReference type="EMBL" id="GAO43794.1"/>
    </source>
</evidence>
<gene>
    <name evidence="1" type="ORF">FPE01S_02_09000</name>
</gene>
<name>A0A0E9N1R5_9BACT</name>
<dbReference type="RefSeq" id="WP_046369624.1">
    <property type="nucleotide sequence ID" value="NZ_BBWV01000002.1"/>
</dbReference>
<dbReference type="OrthoDB" id="770653at2"/>
<dbReference type="STRING" id="1220578.FPE01S_02_09000"/>
<keyword evidence="2" id="KW-1185">Reference proteome</keyword>
<protein>
    <submittedName>
        <fullName evidence="1">Uncharacterized protein</fullName>
    </submittedName>
</protein>
<sequence length="168" mass="18628">MGMKFTPQFSSYDITEFIRRQVSVVENATLDQLQQIGEQFVRDARSTSTYKDRTRNLRGSIGYIILKDGAVVFGNFVEPNRKSTGKRTTKKAKKESVENFVGTELGRKLAIEIGKEHPVGYVLVVVAGMSYAGYVEAKGYDVLTGSSLSAEANLVKAINKIQARLKKL</sequence>
<accession>A0A0E9N1R5</accession>
<dbReference type="EMBL" id="BBWV01000002">
    <property type="protein sequence ID" value="GAO43794.1"/>
    <property type="molecule type" value="Genomic_DNA"/>
</dbReference>
<evidence type="ECO:0000313" key="2">
    <source>
        <dbReference type="Proteomes" id="UP000033121"/>
    </source>
</evidence>
<dbReference type="Proteomes" id="UP000033121">
    <property type="component" value="Unassembled WGS sequence"/>
</dbReference>
<dbReference type="AlphaFoldDB" id="A0A0E9N1R5"/>